<protein>
    <submittedName>
        <fullName evidence="2">Uncharacterized protein</fullName>
    </submittedName>
</protein>
<dbReference type="OrthoDB" id="10627371at2759"/>
<feature type="compositionally biased region" description="Polar residues" evidence="1">
    <location>
        <begin position="112"/>
        <end position="121"/>
    </location>
</feature>
<proteinExistence type="predicted"/>
<name>A0A7J6WZX7_THATH</name>
<dbReference type="Proteomes" id="UP000554482">
    <property type="component" value="Unassembled WGS sequence"/>
</dbReference>
<reference evidence="2 3" key="1">
    <citation type="submission" date="2020-06" db="EMBL/GenBank/DDBJ databases">
        <title>Transcriptomic and genomic resources for Thalictrum thalictroides and T. hernandezii: Facilitating candidate gene discovery in an emerging model plant lineage.</title>
        <authorList>
            <person name="Arias T."/>
            <person name="Riano-Pachon D.M."/>
            <person name="Di Stilio V.S."/>
        </authorList>
    </citation>
    <scope>NUCLEOTIDE SEQUENCE [LARGE SCALE GENOMIC DNA]</scope>
    <source>
        <strain evidence="3">cv. WT478/WT964</strain>
        <tissue evidence="2">Leaves</tissue>
    </source>
</reference>
<organism evidence="2 3">
    <name type="scientific">Thalictrum thalictroides</name>
    <name type="common">Rue-anemone</name>
    <name type="synonym">Anemone thalictroides</name>
    <dbReference type="NCBI Taxonomy" id="46969"/>
    <lineage>
        <taxon>Eukaryota</taxon>
        <taxon>Viridiplantae</taxon>
        <taxon>Streptophyta</taxon>
        <taxon>Embryophyta</taxon>
        <taxon>Tracheophyta</taxon>
        <taxon>Spermatophyta</taxon>
        <taxon>Magnoliopsida</taxon>
        <taxon>Ranunculales</taxon>
        <taxon>Ranunculaceae</taxon>
        <taxon>Thalictroideae</taxon>
        <taxon>Thalictrum</taxon>
    </lineage>
</organism>
<gene>
    <name evidence="2" type="ORF">FRX31_007429</name>
</gene>
<feature type="compositionally biased region" description="Polar residues" evidence="1">
    <location>
        <begin position="59"/>
        <end position="82"/>
    </location>
</feature>
<accession>A0A7J6WZX7</accession>
<feature type="region of interest" description="Disordered" evidence="1">
    <location>
        <begin position="16"/>
        <end position="121"/>
    </location>
</feature>
<sequence length="175" mass="18938">MANFAVASRLRVALGPRQEAQQDLQSRPSPAAFGASAVRGAPIAGLGPVLPARPVPKKTASSTKETVTSPSYKATEKTQQQLHIRDDGSELKGQQVKSVSKPSKDSSLVSSFTNPNKQISNDQASKIREQYAVIDIAPAQLQFLFSSYLGVVAKGTTDTFRFFRKYLTLLLSHFA</sequence>
<evidence type="ECO:0000313" key="3">
    <source>
        <dbReference type="Proteomes" id="UP000554482"/>
    </source>
</evidence>
<feature type="compositionally biased region" description="Polar residues" evidence="1">
    <location>
        <begin position="19"/>
        <end position="28"/>
    </location>
</feature>
<feature type="compositionally biased region" description="Low complexity" evidence="1">
    <location>
        <begin position="96"/>
        <end position="111"/>
    </location>
</feature>
<comment type="caution">
    <text evidence="2">The sequence shown here is derived from an EMBL/GenBank/DDBJ whole genome shotgun (WGS) entry which is preliminary data.</text>
</comment>
<keyword evidence="3" id="KW-1185">Reference proteome</keyword>
<dbReference type="AlphaFoldDB" id="A0A7J6WZX7"/>
<evidence type="ECO:0000313" key="2">
    <source>
        <dbReference type="EMBL" id="KAF5202984.1"/>
    </source>
</evidence>
<dbReference type="EMBL" id="JABWDY010007378">
    <property type="protein sequence ID" value="KAF5202984.1"/>
    <property type="molecule type" value="Genomic_DNA"/>
</dbReference>
<evidence type="ECO:0000256" key="1">
    <source>
        <dbReference type="SAM" id="MobiDB-lite"/>
    </source>
</evidence>